<dbReference type="EMBL" id="CP095328">
    <property type="protein sequence ID" value="XAG42853.1"/>
    <property type="molecule type" value="Genomic_DNA"/>
</dbReference>
<accession>A0AAU6TCP7</accession>
<sequence>MATIILNMLFLLATEVALLAQVDLREIKRVAGLGAGWLRSYLRGCWPITP</sequence>
<reference evidence="1" key="1">
    <citation type="submission" date="2022-03" db="EMBL/GenBank/DDBJ databases">
        <title>Sea Food Isolates.</title>
        <authorList>
            <person name="Li C."/>
        </authorList>
    </citation>
    <scope>NUCLEOTIDE SEQUENCE</scope>
    <source>
        <strain evidence="1">19NY04SH05-1</strain>
    </source>
</reference>
<gene>
    <name evidence="1" type="ORF">MRK42_07690</name>
</gene>
<dbReference type="AlphaFoldDB" id="A0AAU6TCP7"/>
<name>A0AAU6TCP7_9GAMM</name>
<dbReference type="RefSeq" id="WP_354689004.1">
    <property type="nucleotide sequence ID" value="NZ_CP095328.1"/>
</dbReference>
<proteinExistence type="predicted"/>
<protein>
    <submittedName>
        <fullName evidence="1">Uncharacterized protein</fullName>
    </submittedName>
</protein>
<evidence type="ECO:0000313" key="1">
    <source>
        <dbReference type="EMBL" id="XAG42853.1"/>
    </source>
</evidence>
<organism evidence="1">
    <name type="scientific">Aeromonas sp. 19NY04SH05-1</name>
    <dbReference type="NCBI Taxonomy" id="2920537"/>
    <lineage>
        <taxon>Bacteria</taxon>
        <taxon>Pseudomonadati</taxon>
        <taxon>Pseudomonadota</taxon>
        <taxon>Gammaproteobacteria</taxon>
        <taxon>Aeromonadales</taxon>
        <taxon>Aeromonadaceae</taxon>
        <taxon>Aeromonas</taxon>
    </lineage>
</organism>